<name>W3VU19_MOEAP</name>
<reference evidence="2 3" key="1">
    <citation type="journal article" date="2014" name="Genome Announc.">
        <title>Genome sequence of the basidiomycetous fungus Pseudozyma aphidis DSM70725, an efficient producer of biosurfactant mannosylerythritol lipids.</title>
        <authorList>
            <person name="Lorenz S."/>
            <person name="Guenther M."/>
            <person name="Grumaz C."/>
            <person name="Rupp S."/>
            <person name="Zibek S."/>
            <person name="Sohn K."/>
        </authorList>
    </citation>
    <scope>NUCLEOTIDE SEQUENCE [LARGE SCALE GENOMIC DNA]</scope>
    <source>
        <strain evidence="3">ATCC 32657 / CBS 517.83 / DSM 70725 / JCM 10318 / NBRC 10182 / NRRL Y-7954 / St-0401</strain>
    </source>
</reference>
<dbReference type="EMBL" id="AWNI01000002">
    <property type="protein sequence ID" value="ETS65128.1"/>
    <property type="molecule type" value="Genomic_DNA"/>
</dbReference>
<comment type="caution">
    <text evidence="2">The sequence shown here is derived from an EMBL/GenBank/DDBJ whole genome shotgun (WGS) entry which is preliminary data.</text>
</comment>
<keyword evidence="3" id="KW-1185">Reference proteome</keyword>
<dbReference type="AlphaFoldDB" id="W3VU19"/>
<dbReference type="HOGENOM" id="CLU_1886633_0_0_1"/>
<evidence type="ECO:0000313" key="3">
    <source>
        <dbReference type="Proteomes" id="UP000019462"/>
    </source>
</evidence>
<evidence type="ECO:0000256" key="1">
    <source>
        <dbReference type="SAM" id="MobiDB-lite"/>
    </source>
</evidence>
<dbReference type="Proteomes" id="UP000019462">
    <property type="component" value="Unassembled WGS sequence"/>
</dbReference>
<organism evidence="2 3">
    <name type="scientific">Moesziomyces aphidis</name>
    <name type="common">Pseudozyma aphidis</name>
    <dbReference type="NCBI Taxonomy" id="84754"/>
    <lineage>
        <taxon>Eukaryota</taxon>
        <taxon>Fungi</taxon>
        <taxon>Dikarya</taxon>
        <taxon>Basidiomycota</taxon>
        <taxon>Ustilaginomycotina</taxon>
        <taxon>Ustilaginomycetes</taxon>
        <taxon>Ustilaginales</taxon>
        <taxon>Ustilaginaceae</taxon>
        <taxon>Moesziomyces</taxon>
    </lineage>
</organism>
<sequence length="135" mass="15306">MKGKSPGSIQRGPYLTGDPVLRLGTRHCWTRQARRMTACIFLNPFVKLVFPGVVRLYHMDTQKRSPSADEATSGPGRNYLASEPTTDGDIIVYRLRMGTEKAKTYKALPLEERRQFLIDNYDAKIMRPSFNSLPA</sequence>
<evidence type="ECO:0000313" key="2">
    <source>
        <dbReference type="EMBL" id="ETS65128.1"/>
    </source>
</evidence>
<accession>W3VU19</accession>
<gene>
    <name evidence="2" type="ORF">PaG_00186</name>
</gene>
<proteinExistence type="predicted"/>
<feature type="region of interest" description="Disordered" evidence="1">
    <location>
        <begin position="62"/>
        <end position="84"/>
    </location>
</feature>
<dbReference type="OrthoDB" id="10451402at2759"/>
<protein>
    <submittedName>
        <fullName evidence="2">Uncharacterized protein</fullName>
    </submittedName>
</protein>